<dbReference type="Pfam" id="PF20684">
    <property type="entry name" value="Fung_rhodopsin"/>
    <property type="match status" value="1"/>
</dbReference>
<proteinExistence type="inferred from homology"/>
<dbReference type="InterPro" id="IPR049326">
    <property type="entry name" value="Rhodopsin_dom_fungi"/>
</dbReference>
<dbReference type="EMBL" id="ML976984">
    <property type="protein sequence ID" value="KAF1959686.1"/>
    <property type="molecule type" value="Genomic_DNA"/>
</dbReference>
<evidence type="ECO:0000256" key="4">
    <source>
        <dbReference type="ARBA" id="ARBA00023136"/>
    </source>
</evidence>
<dbReference type="Proteomes" id="UP000800035">
    <property type="component" value="Unassembled WGS sequence"/>
</dbReference>
<sequence>MAVSLTVYHGSLAVAIAFALTSLSTVVVALRFYSRYHLVRKLSSPDWMMLAGLIATWCCTVVTYYITVFSDYSHVHDLQSYSRVVSGSLLMMWLFRFNYMLDHLLIKLSILLFYKYIASSHRSFHQIVNALIAIVGVSSLVMVCISIFLCHPVADAWSAKVFMAQFRGIRATQCLQPTKLWLFNGAFNLATDAIIWLLPVPFFLHLRSMPIKRRLELTAIFGLGVLAIAASAVRLWVLKRWLSNFNEAGMQLGNLLIWSQVEQHAGIIAASIPFLRPLVKKMMRATRRDNEQSPSPAGKLIGDNITPENPVMPRTPIIPSPAPTFGSDRGFRAPPSPLPPIAPVQPEMLGVHTV</sequence>
<feature type="domain" description="Rhodopsin" evidence="8">
    <location>
        <begin position="30"/>
        <end position="281"/>
    </location>
</feature>
<evidence type="ECO:0000259" key="8">
    <source>
        <dbReference type="Pfam" id="PF20684"/>
    </source>
</evidence>
<accession>A0A6A5U9Z0</accession>
<feature type="region of interest" description="Disordered" evidence="6">
    <location>
        <begin position="311"/>
        <end position="330"/>
    </location>
</feature>
<feature type="transmembrane region" description="Helical" evidence="7">
    <location>
        <begin position="130"/>
        <end position="154"/>
    </location>
</feature>
<feature type="region of interest" description="Disordered" evidence="6">
    <location>
        <begin position="287"/>
        <end position="306"/>
    </location>
</feature>
<reference evidence="9" key="1">
    <citation type="journal article" date="2020" name="Stud. Mycol.">
        <title>101 Dothideomycetes genomes: a test case for predicting lifestyles and emergence of pathogens.</title>
        <authorList>
            <person name="Haridas S."/>
            <person name="Albert R."/>
            <person name="Binder M."/>
            <person name="Bloem J."/>
            <person name="Labutti K."/>
            <person name="Salamov A."/>
            <person name="Andreopoulos B."/>
            <person name="Baker S."/>
            <person name="Barry K."/>
            <person name="Bills G."/>
            <person name="Bluhm B."/>
            <person name="Cannon C."/>
            <person name="Castanera R."/>
            <person name="Culley D."/>
            <person name="Daum C."/>
            <person name="Ezra D."/>
            <person name="Gonzalez J."/>
            <person name="Henrissat B."/>
            <person name="Kuo A."/>
            <person name="Liang C."/>
            <person name="Lipzen A."/>
            <person name="Lutzoni F."/>
            <person name="Magnuson J."/>
            <person name="Mondo S."/>
            <person name="Nolan M."/>
            <person name="Ohm R."/>
            <person name="Pangilinan J."/>
            <person name="Park H.-J."/>
            <person name="Ramirez L."/>
            <person name="Alfaro M."/>
            <person name="Sun H."/>
            <person name="Tritt A."/>
            <person name="Yoshinaga Y."/>
            <person name="Zwiers L.-H."/>
            <person name="Turgeon B."/>
            <person name="Goodwin S."/>
            <person name="Spatafora J."/>
            <person name="Crous P."/>
            <person name="Grigoriev I."/>
        </authorList>
    </citation>
    <scope>NUCLEOTIDE SEQUENCE</scope>
    <source>
        <strain evidence="9">CBS 675.92</strain>
    </source>
</reference>
<evidence type="ECO:0000256" key="3">
    <source>
        <dbReference type="ARBA" id="ARBA00022989"/>
    </source>
</evidence>
<keyword evidence="4 7" id="KW-0472">Membrane</keyword>
<dbReference type="PANTHER" id="PTHR33048">
    <property type="entry name" value="PTH11-LIKE INTEGRAL MEMBRANE PROTEIN (AFU_ORTHOLOGUE AFUA_5G11245)"/>
    <property type="match status" value="1"/>
</dbReference>
<comment type="similarity">
    <text evidence="5">Belongs to the SAT4 family.</text>
</comment>
<evidence type="ECO:0000256" key="2">
    <source>
        <dbReference type="ARBA" id="ARBA00022692"/>
    </source>
</evidence>
<dbReference type="OrthoDB" id="3934549at2759"/>
<evidence type="ECO:0000256" key="6">
    <source>
        <dbReference type="SAM" id="MobiDB-lite"/>
    </source>
</evidence>
<protein>
    <recommendedName>
        <fullName evidence="8">Rhodopsin domain-containing protein</fullName>
    </recommendedName>
</protein>
<dbReference type="PANTHER" id="PTHR33048:SF124">
    <property type="entry name" value="INTEGRAL MEMBRANE PROTEIN"/>
    <property type="match status" value="1"/>
</dbReference>
<feature type="transmembrane region" description="Helical" evidence="7">
    <location>
        <begin position="217"/>
        <end position="237"/>
    </location>
</feature>
<evidence type="ECO:0000313" key="10">
    <source>
        <dbReference type="Proteomes" id="UP000800035"/>
    </source>
</evidence>
<feature type="transmembrane region" description="Helical" evidence="7">
    <location>
        <begin position="257"/>
        <end position="279"/>
    </location>
</feature>
<gene>
    <name evidence="9" type="ORF">CC80DRAFT_533060</name>
</gene>
<keyword evidence="2 7" id="KW-0812">Transmembrane</keyword>
<evidence type="ECO:0000256" key="1">
    <source>
        <dbReference type="ARBA" id="ARBA00004141"/>
    </source>
</evidence>
<evidence type="ECO:0000256" key="7">
    <source>
        <dbReference type="SAM" id="Phobius"/>
    </source>
</evidence>
<evidence type="ECO:0000313" key="9">
    <source>
        <dbReference type="EMBL" id="KAF1959686.1"/>
    </source>
</evidence>
<keyword evidence="10" id="KW-1185">Reference proteome</keyword>
<keyword evidence="3 7" id="KW-1133">Transmembrane helix</keyword>
<feature type="transmembrane region" description="Helical" evidence="7">
    <location>
        <begin position="46"/>
        <end position="66"/>
    </location>
</feature>
<feature type="transmembrane region" description="Helical" evidence="7">
    <location>
        <begin position="99"/>
        <end position="118"/>
    </location>
</feature>
<dbReference type="GO" id="GO:0016020">
    <property type="term" value="C:membrane"/>
    <property type="evidence" value="ECO:0007669"/>
    <property type="project" value="UniProtKB-SubCell"/>
</dbReference>
<feature type="transmembrane region" description="Helical" evidence="7">
    <location>
        <begin position="185"/>
        <end position="205"/>
    </location>
</feature>
<name>A0A6A5U9Z0_9PLEO</name>
<comment type="subcellular location">
    <subcellularLocation>
        <location evidence="1">Membrane</location>
        <topology evidence="1">Multi-pass membrane protein</topology>
    </subcellularLocation>
</comment>
<organism evidence="9 10">
    <name type="scientific">Byssothecium circinans</name>
    <dbReference type="NCBI Taxonomy" id="147558"/>
    <lineage>
        <taxon>Eukaryota</taxon>
        <taxon>Fungi</taxon>
        <taxon>Dikarya</taxon>
        <taxon>Ascomycota</taxon>
        <taxon>Pezizomycotina</taxon>
        <taxon>Dothideomycetes</taxon>
        <taxon>Pleosporomycetidae</taxon>
        <taxon>Pleosporales</taxon>
        <taxon>Massarineae</taxon>
        <taxon>Massarinaceae</taxon>
        <taxon>Byssothecium</taxon>
    </lineage>
</organism>
<feature type="transmembrane region" description="Helical" evidence="7">
    <location>
        <begin position="12"/>
        <end position="34"/>
    </location>
</feature>
<dbReference type="InterPro" id="IPR052337">
    <property type="entry name" value="SAT4-like"/>
</dbReference>
<evidence type="ECO:0000256" key="5">
    <source>
        <dbReference type="ARBA" id="ARBA00038359"/>
    </source>
</evidence>
<dbReference type="AlphaFoldDB" id="A0A6A5U9Z0"/>